<dbReference type="RefSeq" id="XP_052904676.1">
    <property type="nucleotide sequence ID" value="XM_053048871.1"/>
</dbReference>
<accession>A0A086J1V3</accession>
<sequence length="74" mass="8474">MPECIFCEGNKNENIKYFMQAINSKDVAAVMDVVSYEYISAEDAKSICKEFSSTNTMLSDEAIFFLKKFYTSKD</sequence>
<dbReference type="GeneID" id="77676209"/>
<dbReference type="EMBL" id="AKIJ01000003">
    <property type="protein sequence ID" value="KFG26121.1"/>
    <property type="molecule type" value="Genomic_DNA"/>
</dbReference>
<gene>
    <name evidence="1" type="ORF">NESG_01236</name>
</gene>
<keyword evidence="2" id="KW-1185">Reference proteome</keyword>
<proteinExistence type="predicted"/>
<dbReference type="HOGENOM" id="CLU_2758381_0_0_1"/>
<evidence type="ECO:0000313" key="1">
    <source>
        <dbReference type="EMBL" id="KFG26121.1"/>
    </source>
</evidence>
<name>A0A086J1V3_NEMA1</name>
<dbReference type="Proteomes" id="UP000054524">
    <property type="component" value="Unassembled WGS sequence"/>
</dbReference>
<protein>
    <submittedName>
        <fullName evidence="1">Uncharacterized protein</fullName>
    </submittedName>
</protein>
<reference evidence="1 2" key="1">
    <citation type="journal article" date="2014" name="Genome Announc.">
        <title>Genome Sequence of the Microsporidian Species Nematocida sp1 Strain ERTm6 (ATCC PRA-372).</title>
        <authorList>
            <person name="Bakowski M.A."/>
            <person name="Priest M."/>
            <person name="Young S."/>
            <person name="Cuomo C.A."/>
            <person name="Troemel E.R."/>
        </authorList>
    </citation>
    <scope>NUCLEOTIDE SEQUENCE [LARGE SCALE GENOMIC DNA]</scope>
    <source>
        <strain evidence="1 2">ERTm6</strain>
    </source>
</reference>
<evidence type="ECO:0000313" key="2">
    <source>
        <dbReference type="Proteomes" id="UP000054524"/>
    </source>
</evidence>
<organism evidence="1 2">
    <name type="scientific">Nematocida ausubeli (strain ATCC PRA-371 / ERTm2)</name>
    <name type="common">Nematode killer fungus</name>
    <dbReference type="NCBI Taxonomy" id="1913371"/>
    <lineage>
        <taxon>Eukaryota</taxon>
        <taxon>Fungi</taxon>
        <taxon>Fungi incertae sedis</taxon>
        <taxon>Microsporidia</taxon>
        <taxon>Nematocida</taxon>
    </lineage>
</organism>
<dbReference type="AlphaFoldDB" id="A0A086J1V3"/>
<comment type="caution">
    <text evidence="1">The sequence shown here is derived from an EMBL/GenBank/DDBJ whole genome shotgun (WGS) entry which is preliminary data.</text>
</comment>